<sequence length="57" mass="6277">MAKIRSCSEWISKPTTRRSSIELAAMPRPRAVSNENGFATAISRARKPNGSRPPPHC</sequence>
<organism evidence="2">
    <name type="scientific">uncultured marine virus</name>
    <dbReference type="NCBI Taxonomy" id="186617"/>
    <lineage>
        <taxon>Viruses</taxon>
        <taxon>environmental samples</taxon>
    </lineage>
</organism>
<dbReference type="EMBL" id="KR029603">
    <property type="protein sequence ID" value="AKH48470.1"/>
    <property type="molecule type" value="Genomic_DNA"/>
</dbReference>
<accession>A0A0F7L996</accession>
<feature type="region of interest" description="Disordered" evidence="1">
    <location>
        <begin position="21"/>
        <end position="57"/>
    </location>
</feature>
<name>A0A0F7L996_9VIRU</name>
<evidence type="ECO:0000313" key="2">
    <source>
        <dbReference type="EMBL" id="AKH48470.1"/>
    </source>
</evidence>
<proteinExistence type="predicted"/>
<reference evidence="2" key="2">
    <citation type="submission" date="2015-03" db="EMBL/GenBank/DDBJ databases">
        <authorList>
            <person name="Chow C.-E.T."/>
            <person name="Winget D.M."/>
            <person name="White R.A.III."/>
            <person name="Hallam S.J."/>
            <person name="Suttle C.A."/>
        </authorList>
    </citation>
    <scope>NUCLEOTIDE SEQUENCE</scope>
    <source>
        <strain evidence="2">Oxic1_8</strain>
    </source>
</reference>
<protein>
    <submittedName>
        <fullName evidence="2">Uncharacterized protein</fullName>
    </submittedName>
</protein>
<reference evidence="2" key="1">
    <citation type="journal article" date="2015" name="Front. Microbiol.">
        <title>Combining genomic sequencing methods to explore viral diversity and reveal potential virus-host interactions.</title>
        <authorList>
            <person name="Chow C.E."/>
            <person name="Winget D.M."/>
            <person name="White R.A.III."/>
            <person name="Hallam S.J."/>
            <person name="Suttle C.A."/>
        </authorList>
    </citation>
    <scope>NUCLEOTIDE SEQUENCE</scope>
    <source>
        <strain evidence="2">Oxic1_8</strain>
    </source>
</reference>
<evidence type="ECO:0000256" key="1">
    <source>
        <dbReference type="SAM" id="MobiDB-lite"/>
    </source>
</evidence>